<protein>
    <recommendedName>
        <fullName evidence="3">GAG-pre-integrase domain-containing protein</fullName>
    </recommendedName>
</protein>
<name>A0AAV0ZAT9_VICFA</name>
<reference evidence="1 2" key="1">
    <citation type="submission" date="2023-01" db="EMBL/GenBank/DDBJ databases">
        <authorList>
            <person name="Kreplak J."/>
        </authorList>
    </citation>
    <scope>NUCLEOTIDE SEQUENCE [LARGE SCALE GENOMIC DNA]</scope>
</reference>
<proteinExistence type="predicted"/>
<keyword evidence="2" id="KW-1185">Reference proteome</keyword>
<dbReference type="AlphaFoldDB" id="A0AAV0ZAT9"/>
<evidence type="ECO:0000313" key="1">
    <source>
        <dbReference type="EMBL" id="CAI8595541.1"/>
    </source>
</evidence>
<dbReference type="EMBL" id="OX451735">
    <property type="protein sequence ID" value="CAI8595541.1"/>
    <property type="molecule type" value="Genomic_DNA"/>
</dbReference>
<dbReference type="Proteomes" id="UP001157006">
    <property type="component" value="Chromosome 1S"/>
</dbReference>
<sequence>QDPLSMKMIGSTNKFEGLYHLVLKGKHAALSRINHTSSCTIPDNALWHFRSRHLSTSRMQVLHFTFPFIVVGQKVVYDVCRYAKHKKLPFNSSFNKAARPF</sequence>
<gene>
    <name evidence="1" type="ORF">VFH_I195840</name>
</gene>
<accession>A0AAV0ZAT9</accession>
<evidence type="ECO:0008006" key="3">
    <source>
        <dbReference type="Google" id="ProtNLM"/>
    </source>
</evidence>
<evidence type="ECO:0000313" key="2">
    <source>
        <dbReference type="Proteomes" id="UP001157006"/>
    </source>
</evidence>
<feature type="non-terminal residue" evidence="1">
    <location>
        <position position="1"/>
    </location>
</feature>
<organism evidence="1 2">
    <name type="scientific">Vicia faba</name>
    <name type="common">Broad bean</name>
    <name type="synonym">Faba vulgaris</name>
    <dbReference type="NCBI Taxonomy" id="3906"/>
    <lineage>
        <taxon>Eukaryota</taxon>
        <taxon>Viridiplantae</taxon>
        <taxon>Streptophyta</taxon>
        <taxon>Embryophyta</taxon>
        <taxon>Tracheophyta</taxon>
        <taxon>Spermatophyta</taxon>
        <taxon>Magnoliopsida</taxon>
        <taxon>eudicotyledons</taxon>
        <taxon>Gunneridae</taxon>
        <taxon>Pentapetalae</taxon>
        <taxon>rosids</taxon>
        <taxon>fabids</taxon>
        <taxon>Fabales</taxon>
        <taxon>Fabaceae</taxon>
        <taxon>Papilionoideae</taxon>
        <taxon>50 kb inversion clade</taxon>
        <taxon>NPAAA clade</taxon>
        <taxon>Hologalegina</taxon>
        <taxon>IRL clade</taxon>
        <taxon>Fabeae</taxon>
        <taxon>Vicia</taxon>
    </lineage>
</organism>